<protein>
    <submittedName>
        <fullName evidence="4">WGS project CCBQ000000000 data, contig 00107</fullName>
    </submittedName>
</protein>
<dbReference type="InterPro" id="IPR036291">
    <property type="entry name" value="NAD(P)-bd_dom_sf"/>
</dbReference>
<dbReference type="Proteomes" id="UP000031516">
    <property type="component" value="Unassembled WGS sequence"/>
</dbReference>
<reference evidence="4 5" key="1">
    <citation type="submission" date="2014-03" db="EMBL/GenBank/DDBJ databases">
        <title>The genome of Kluyveromyces dobzhanskii.</title>
        <authorList>
            <person name="Nystedt B."/>
            <person name="Astrom S."/>
        </authorList>
    </citation>
    <scope>NUCLEOTIDE SEQUENCE [LARGE SCALE GENOMIC DNA]</scope>
    <source>
        <strain evidence="4 5">CBS 2104</strain>
    </source>
</reference>
<dbReference type="InterPro" id="IPR051317">
    <property type="entry name" value="Gfo/Idh/MocA_oxidoreduct"/>
</dbReference>
<organism evidence="4 5">
    <name type="scientific">Kluyveromyces dobzhanskii CBS 2104</name>
    <dbReference type="NCBI Taxonomy" id="1427455"/>
    <lineage>
        <taxon>Eukaryota</taxon>
        <taxon>Fungi</taxon>
        <taxon>Dikarya</taxon>
        <taxon>Ascomycota</taxon>
        <taxon>Saccharomycotina</taxon>
        <taxon>Saccharomycetes</taxon>
        <taxon>Saccharomycetales</taxon>
        <taxon>Saccharomycetaceae</taxon>
        <taxon>Kluyveromyces</taxon>
    </lineage>
</organism>
<dbReference type="GO" id="GO:0000166">
    <property type="term" value="F:nucleotide binding"/>
    <property type="evidence" value="ECO:0007669"/>
    <property type="project" value="InterPro"/>
</dbReference>
<evidence type="ECO:0000313" key="5">
    <source>
        <dbReference type="Proteomes" id="UP000031516"/>
    </source>
</evidence>
<evidence type="ECO:0000259" key="2">
    <source>
        <dbReference type="Pfam" id="PF01408"/>
    </source>
</evidence>
<name>A0A0A8L185_9SACH</name>
<proteinExistence type="predicted"/>
<dbReference type="Pfam" id="PF22685">
    <property type="entry name" value="Gal80p_C-like"/>
    <property type="match status" value="1"/>
</dbReference>
<dbReference type="EMBL" id="CCBQ010000004">
    <property type="protein sequence ID" value="CDO91892.1"/>
    <property type="molecule type" value="Genomic_DNA"/>
</dbReference>
<dbReference type="SUPFAM" id="SSF55347">
    <property type="entry name" value="Glyceraldehyde-3-phosphate dehydrogenase-like, C-terminal domain"/>
    <property type="match status" value="1"/>
</dbReference>
<comment type="caution">
    <text evidence="4">The sequence shown here is derived from an EMBL/GenBank/DDBJ whole genome shotgun (WGS) entry which is preliminary data.</text>
</comment>
<dbReference type="InterPro" id="IPR055080">
    <property type="entry name" value="Gal80p-like_C"/>
</dbReference>
<dbReference type="Gene3D" id="3.40.50.720">
    <property type="entry name" value="NAD(P)-binding Rossmann-like Domain"/>
    <property type="match status" value="1"/>
</dbReference>
<sequence>MNNNKRSKLSTVPSSRPIRVGFVGFSGGKGWVAKTHFMAIQQLSSQFQIVALYNDTLDSSIQTIQSLKLRHATAFDSLELFAQCKDIDMIVVSVKVPEHYEVLKVILEHSLENLNLRYLYVEWTLASDTKKAEEIYSITQDRTNLQTIICLQGRKSPYIVRAKELISEGCIGDITSIEISGNGGWYGYERPMRSPEFLYDIESGVNLISNTFGHTIDVLQYITGSYFEKINAMISNNIPVQFLLDENGKRTKETIGKTCPDHLLFQGILQNGKIPVSCSFNGGTPVKKLTKNLVIDIHGTKGDLKIEGDAGFVEISNLVLYFYGIKNGNGANGTPTSNGVKNSNETNEKKAGNSPTPPSADEEATMEVFHLRNYNSLVGNILRIYESIADFHFLSRPDVKRSANSKDLLPSNKFEKQGFKFEGFPTFKDAIILHRLIDAVFLSDRESKTLDVSKITI</sequence>
<evidence type="ECO:0000256" key="1">
    <source>
        <dbReference type="SAM" id="MobiDB-lite"/>
    </source>
</evidence>
<dbReference type="SUPFAM" id="SSF51735">
    <property type="entry name" value="NAD(P)-binding Rossmann-fold domains"/>
    <property type="match status" value="2"/>
</dbReference>
<feature type="domain" description="Gfo/Idh/MocA-like oxidoreductase N-terminal" evidence="2">
    <location>
        <begin position="18"/>
        <end position="111"/>
    </location>
</feature>
<dbReference type="Pfam" id="PF01408">
    <property type="entry name" value="GFO_IDH_MocA"/>
    <property type="match status" value="1"/>
</dbReference>
<dbReference type="PANTHER" id="PTHR43708:SF1">
    <property type="entry name" value="GALACTOSE_LACTOSE METABOLISM REGULATORY PROTEIN GAL80"/>
    <property type="match status" value="1"/>
</dbReference>
<dbReference type="OrthoDB" id="64915at2759"/>
<gene>
    <name evidence="4" type="ORF">KLDO_g223</name>
</gene>
<accession>A0A0A8L185</accession>
<dbReference type="Gene3D" id="3.30.360.10">
    <property type="entry name" value="Dihydrodipicolinate Reductase, domain 2"/>
    <property type="match status" value="2"/>
</dbReference>
<dbReference type="AlphaFoldDB" id="A0A0A8L185"/>
<evidence type="ECO:0000259" key="3">
    <source>
        <dbReference type="Pfam" id="PF22685"/>
    </source>
</evidence>
<feature type="region of interest" description="Disordered" evidence="1">
    <location>
        <begin position="332"/>
        <end position="363"/>
    </location>
</feature>
<feature type="compositionally biased region" description="Polar residues" evidence="1">
    <location>
        <begin position="332"/>
        <end position="345"/>
    </location>
</feature>
<feature type="domain" description="Gal80p-like C-terminal" evidence="3">
    <location>
        <begin position="157"/>
        <end position="308"/>
    </location>
</feature>
<evidence type="ECO:0000313" key="4">
    <source>
        <dbReference type="EMBL" id="CDO91892.1"/>
    </source>
</evidence>
<keyword evidence="5" id="KW-1185">Reference proteome</keyword>
<dbReference type="InterPro" id="IPR000683">
    <property type="entry name" value="Gfo/Idh/MocA-like_OxRdtase_N"/>
</dbReference>
<dbReference type="PANTHER" id="PTHR43708">
    <property type="entry name" value="CONSERVED EXPRESSED OXIDOREDUCTASE (EUROFUNG)"/>
    <property type="match status" value="1"/>
</dbReference>